<keyword evidence="2" id="KW-0812">Transmembrane</keyword>
<keyword evidence="4" id="KW-1185">Reference proteome</keyword>
<keyword evidence="2" id="KW-1133">Transmembrane helix</keyword>
<name>A0A6A2X4L6_HIBSY</name>
<feature type="transmembrane region" description="Helical" evidence="2">
    <location>
        <begin position="20"/>
        <end position="38"/>
    </location>
</feature>
<feature type="compositionally biased region" description="Gly residues" evidence="1">
    <location>
        <begin position="240"/>
        <end position="279"/>
    </location>
</feature>
<protein>
    <submittedName>
        <fullName evidence="3">Uncharacterized protein</fullName>
    </submittedName>
</protein>
<comment type="caution">
    <text evidence="3">The sequence shown here is derived from an EMBL/GenBank/DDBJ whole genome shotgun (WGS) entry which is preliminary data.</text>
</comment>
<reference evidence="3" key="1">
    <citation type="submission" date="2019-09" db="EMBL/GenBank/DDBJ databases">
        <title>Draft genome information of white flower Hibiscus syriacus.</title>
        <authorList>
            <person name="Kim Y.-M."/>
        </authorList>
    </citation>
    <scope>NUCLEOTIDE SEQUENCE [LARGE SCALE GENOMIC DNA]</scope>
    <source>
        <strain evidence="3">YM2019G1</strain>
    </source>
</reference>
<dbReference type="AlphaFoldDB" id="A0A6A2X4L6"/>
<gene>
    <name evidence="3" type="ORF">F3Y22_tig00116997pilonHSYRG00642</name>
</gene>
<organism evidence="3 4">
    <name type="scientific">Hibiscus syriacus</name>
    <name type="common">Rose of Sharon</name>
    <dbReference type="NCBI Taxonomy" id="106335"/>
    <lineage>
        <taxon>Eukaryota</taxon>
        <taxon>Viridiplantae</taxon>
        <taxon>Streptophyta</taxon>
        <taxon>Embryophyta</taxon>
        <taxon>Tracheophyta</taxon>
        <taxon>Spermatophyta</taxon>
        <taxon>Magnoliopsida</taxon>
        <taxon>eudicotyledons</taxon>
        <taxon>Gunneridae</taxon>
        <taxon>Pentapetalae</taxon>
        <taxon>rosids</taxon>
        <taxon>malvids</taxon>
        <taxon>Malvales</taxon>
        <taxon>Malvaceae</taxon>
        <taxon>Malvoideae</taxon>
        <taxon>Hibiscus</taxon>
    </lineage>
</organism>
<evidence type="ECO:0000256" key="2">
    <source>
        <dbReference type="SAM" id="Phobius"/>
    </source>
</evidence>
<dbReference type="EMBL" id="VEPZ02001762">
    <property type="protein sequence ID" value="KAE8656936.1"/>
    <property type="molecule type" value="Genomic_DNA"/>
</dbReference>
<evidence type="ECO:0000313" key="3">
    <source>
        <dbReference type="EMBL" id="KAE8656936.1"/>
    </source>
</evidence>
<feature type="compositionally biased region" description="Gly residues" evidence="1">
    <location>
        <begin position="182"/>
        <end position="231"/>
    </location>
</feature>
<accession>A0A6A2X4L6</accession>
<proteinExistence type="predicted"/>
<keyword evidence="2" id="KW-0472">Membrane</keyword>
<sequence length="279" mass="27396">MRHIRWTSVHRPLDSLLEMPNGLVIVGRAILILMLVLWRRMPSFMPDDCWLLTIHSRPIRGESNEGGSWTNGKKDSGGDSGCTKPVSGADGVEENGNDCSGIVGITGVGRKKFGRPVDSMGGANVKGGSCGEENIGTVTSGDKSRAGGSFGVANTEGSDVAGVKSSSGGKFGSVGSVRRKGFGGGDKSGIDGVTGGVSHGNIGVGGGERTSGGGENTNGGGVDGTNGGGGDNDGEDEGGGAEVTGAGEGKGSKGGGDETNGGGDGNKGGKGDGNGGDLL</sequence>
<evidence type="ECO:0000313" key="4">
    <source>
        <dbReference type="Proteomes" id="UP000436088"/>
    </source>
</evidence>
<feature type="region of interest" description="Disordered" evidence="1">
    <location>
        <begin position="61"/>
        <end position="93"/>
    </location>
</feature>
<evidence type="ECO:0000256" key="1">
    <source>
        <dbReference type="SAM" id="MobiDB-lite"/>
    </source>
</evidence>
<dbReference type="Proteomes" id="UP000436088">
    <property type="component" value="Unassembled WGS sequence"/>
</dbReference>
<feature type="region of interest" description="Disordered" evidence="1">
    <location>
        <begin position="179"/>
        <end position="279"/>
    </location>
</feature>